<dbReference type="OrthoDB" id="9806005at2"/>
<accession>A0A1H4BST4</accession>
<dbReference type="AlphaFoldDB" id="A0A1H4BST4"/>
<evidence type="ECO:0008006" key="3">
    <source>
        <dbReference type="Google" id="ProtNLM"/>
    </source>
</evidence>
<gene>
    <name evidence="1" type="ORF">SAMN05192529_12414</name>
</gene>
<dbReference type="PANTHER" id="PTHR41368:SF1">
    <property type="entry name" value="PROTEIN YGHO"/>
    <property type="match status" value="1"/>
</dbReference>
<dbReference type="PANTHER" id="PTHR41368">
    <property type="entry name" value="PROTEIN YGHO"/>
    <property type="match status" value="1"/>
</dbReference>
<dbReference type="InterPro" id="IPR016181">
    <property type="entry name" value="Acyl_CoA_acyltransferase"/>
</dbReference>
<dbReference type="InterPro" id="IPR039968">
    <property type="entry name" value="BcerS-like"/>
</dbReference>
<dbReference type="Proteomes" id="UP000199041">
    <property type="component" value="Unassembled WGS sequence"/>
</dbReference>
<sequence length="376" mass="43310">MKKIVLVSSKKELKAFVDFPHDLYKNDPTYVPELFIAQKDLLSPSKHPFHENGQIQLYLCYDQDKIVGRIAGILNDNHNSFNQANDGFFGFFDCVNNQEVADLLLDTVEKWLKEKGVTGQVIGPMNPSTNETCGMLVDGFSTPPMVMMTHNASYYPALVEAHGYKKQTDILAYLYNLDHYNDARVRRLHELTQKKLDNRKIVIRKINMKDFKNEADKIKKVYNSAWDKNLGFYPMTDKEFNYTAKDLKMILDPDFCIVAEHEGEIVGFALALPNINEVLRKIKRGRLFPTGIFKLLAGKSKVTSMRIIMLGVIEGYRKIGVEMAFYTSIIDEVVKRKRIKQVEASWVLEDNILMNKAIQDIGGVPYKRYRIYDKEI</sequence>
<dbReference type="SUPFAM" id="SSF55729">
    <property type="entry name" value="Acyl-CoA N-acyltransferases (Nat)"/>
    <property type="match status" value="1"/>
</dbReference>
<proteinExistence type="predicted"/>
<organism evidence="1 2">
    <name type="scientific">Arachidicoccus rhizosphaerae</name>
    <dbReference type="NCBI Taxonomy" id="551991"/>
    <lineage>
        <taxon>Bacteria</taxon>
        <taxon>Pseudomonadati</taxon>
        <taxon>Bacteroidota</taxon>
        <taxon>Chitinophagia</taxon>
        <taxon>Chitinophagales</taxon>
        <taxon>Chitinophagaceae</taxon>
        <taxon>Arachidicoccus</taxon>
    </lineage>
</organism>
<reference evidence="1 2" key="1">
    <citation type="submission" date="2016-10" db="EMBL/GenBank/DDBJ databases">
        <authorList>
            <person name="de Groot N.N."/>
        </authorList>
    </citation>
    <scope>NUCLEOTIDE SEQUENCE [LARGE SCALE GENOMIC DNA]</scope>
    <source>
        <strain evidence="1 2">Vu-144</strain>
    </source>
</reference>
<keyword evidence="2" id="KW-1185">Reference proteome</keyword>
<protein>
    <recommendedName>
        <fullName evidence="3">N-acetyltransferase domain-containing protein</fullName>
    </recommendedName>
</protein>
<dbReference type="Gene3D" id="3.40.630.30">
    <property type="match status" value="1"/>
</dbReference>
<evidence type="ECO:0000313" key="2">
    <source>
        <dbReference type="Proteomes" id="UP000199041"/>
    </source>
</evidence>
<dbReference type="STRING" id="551991.SAMN05192529_12414"/>
<evidence type="ECO:0000313" key="1">
    <source>
        <dbReference type="EMBL" id="SEA51168.1"/>
    </source>
</evidence>
<dbReference type="EMBL" id="FNQY01000024">
    <property type="protein sequence ID" value="SEA51168.1"/>
    <property type="molecule type" value="Genomic_DNA"/>
</dbReference>
<name>A0A1H4BST4_9BACT</name>
<dbReference type="RefSeq" id="WP_091400421.1">
    <property type="nucleotide sequence ID" value="NZ_FNQY01000024.1"/>
</dbReference>